<name>D3F4X6_CONWI</name>
<dbReference type="GO" id="GO:0016616">
    <property type="term" value="F:oxidoreductase activity, acting on the CH-OH group of donors, NAD or NADP as acceptor"/>
    <property type="evidence" value="ECO:0007669"/>
    <property type="project" value="InterPro"/>
</dbReference>
<dbReference type="RefSeq" id="WP_012931607.1">
    <property type="nucleotide sequence ID" value="NC_013739.1"/>
</dbReference>
<dbReference type="EMBL" id="CP001854">
    <property type="protein sequence ID" value="ADB48554.1"/>
    <property type="molecule type" value="Genomic_DNA"/>
</dbReference>
<dbReference type="SUPFAM" id="SSF51735">
    <property type="entry name" value="NAD(P)-binding Rossmann-fold domains"/>
    <property type="match status" value="1"/>
</dbReference>
<evidence type="ECO:0000256" key="1">
    <source>
        <dbReference type="ARBA" id="ARBA00005854"/>
    </source>
</evidence>
<reference evidence="8" key="2">
    <citation type="submission" date="2010-01" db="EMBL/GenBank/DDBJ databases">
        <title>The complete genome of Conexibacter woesei DSM 14684.</title>
        <authorList>
            <consortium name="US DOE Joint Genome Institute (JGI-PGF)"/>
            <person name="Lucas S."/>
            <person name="Copeland A."/>
            <person name="Lapidus A."/>
            <person name="Glavina del Rio T."/>
            <person name="Dalin E."/>
            <person name="Tice H."/>
            <person name="Bruce D."/>
            <person name="Goodwin L."/>
            <person name="Pitluck S."/>
            <person name="Kyrpides N."/>
            <person name="Mavromatis K."/>
            <person name="Ivanova N."/>
            <person name="Mikhailova N."/>
            <person name="Chertkov O."/>
            <person name="Brettin T."/>
            <person name="Detter J.C."/>
            <person name="Han C."/>
            <person name="Larimer F."/>
            <person name="Land M."/>
            <person name="Hauser L."/>
            <person name="Markowitz V."/>
            <person name="Cheng J.-F."/>
            <person name="Hugenholtz P."/>
            <person name="Woyke T."/>
            <person name="Wu D."/>
            <person name="Pukall R."/>
            <person name="Steenblock K."/>
            <person name="Schneider S."/>
            <person name="Klenk H.-P."/>
            <person name="Eisen J.A."/>
        </authorList>
    </citation>
    <scope>NUCLEOTIDE SEQUENCE [LARGE SCALE GENOMIC DNA]</scope>
    <source>
        <strain evidence="8">DSM 14684 / CIP 108061 / JCM 11494 / NBRC 100937 / ID131577</strain>
    </source>
</reference>
<dbReference type="PROSITE" id="PS00065">
    <property type="entry name" value="D_2_HYDROXYACID_DH_1"/>
    <property type="match status" value="1"/>
</dbReference>
<keyword evidence="8" id="KW-1185">Reference proteome</keyword>
<evidence type="ECO:0000313" key="7">
    <source>
        <dbReference type="EMBL" id="ADB48554.1"/>
    </source>
</evidence>
<dbReference type="KEGG" id="cwo:Cwoe_0118"/>
<dbReference type="CDD" id="cd05299">
    <property type="entry name" value="CtBP_dh"/>
    <property type="match status" value="1"/>
</dbReference>
<dbReference type="HOGENOM" id="CLU_019796_1_3_11"/>
<feature type="domain" description="D-isomer specific 2-hydroxyacid dehydrogenase NAD-binding" evidence="6">
    <location>
        <begin position="116"/>
        <end position="293"/>
    </location>
</feature>
<evidence type="ECO:0000259" key="5">
    <source>
        <dbReference type="Pfam" id="PF00389"/>
    </source>
</evidence>
<dbReference type="Pfam" id="PF02826">
    <property type="entry name" value="2-Hacid_dh_C"/>
    <property type="match status" value="1"/>
</dbReference>
<dbReference type="PROSITE" id="PS00670">
    <property type="entry name" value="D_2_HYDROXYACID_DH_2"/>
    <property type="match status" value="1"/>
</dbReference>
<comment type="similarity">
    <text evidence="1 4">Belongs to the D-isomer specific 2-hydroxyacid dehydrogenase family.</text>
</comment>
<dbReference type="Gene3D" id="3.40.50.720">
    <property type="entry name" value="NAD(P)-binding Rossmann-like Domain"/>
    <property type="match status" value="2"/>
</dbReference>
<dbReference type="Proteomes" id="UP000008229">
    <property type="component" value="Chromosome"/>
</dbReference>
<reference evidence="7 8" key="1">
    <citation type="journal article" date="2010" name="Stand. Genomic Sci.">
        <title>Complete genome sequence of Conexibacter woesei type strain (ID131577).</title>
        <authorList>
            <person name="Pukall R."/>
            <person name="Lapidus A."/>
            <person name="Glavina Del Rio T."/>
            <person name="Copeland A."/>
            <person name="Tice H."/>
            <person name="Cheng J.-F."/>
            <person name="Lucas S."/>
            <person name="Chen F."/>
            <person name="Nolan M."/>
            <person name="Bruce D."/>
            <person name="Goodwin L."/>
            <person name="Pitluck S."/>
            <person name="Mavromatis K."/>
            <person name="Ivanova N."/>
            <person name="Ovchinnikova G."/>
            <person name="Pati A."/>
            <person name="Chen A."/>
            <person name="Palaniappan K."/>
            <person name="Land M."/>
            <person name="Hauser L."/>
            <person name="Chang Y.-J."/>
            <person name="Jeffries C.D."/>
            <person name="Chain P."/>
            <person name="Meincke L."/>
            <person name="Sims D."/>
            <person name="Brettin T."/>
            <person name="Detter J.C."/>
            <person name="Rohde M."/>
            <person name="Goeker M."/>
            <person name="Bristow J."/>
            <person name="Eisen J.A."/>
            <person name="Markowitz V."/>
            <person name="Kyrpides N.C."/>
            <person name="Klenk H.-P."/>
            <person name="Hugenholtz P."/>
        </authorList>
    </citation>
    <scope>NUCLEOTIDE SEQUENCE [LARGE SCALE GENOMIC DNA]</scope>
    <source>
        <strain evidence="8">DSM 14684 / CIP 108061 / JCM 11494 / NBRC 100937 / ID131577</strain>
    </source>
</reference>
<dbReference type="STRING" id="469383.Cwoe_0118"/>
<dbReference type="InterPro" id="IPR043322">
    <property type="entry name" value="CtBP"/>
</dbReference>
<dbReference type="Pfam" id="PF00389">
    <property type="entry name" value="2-Hacid_dh"/>
    <property type="match status" value="1"/>
</dbReference>
<dbReference type="GO" id="GO:0003714">
    <property type="term" value="F:transcription corepressor activity"/>
    <property type="evidence" value="ECO:0007669"/>
    <property type="project" value="InterPro"/>
</dbReference>
<dbReference type="InterPro" id="IPR029753">
    <property type="entry name" value="D-isomer_DH_CS"/>
</dbReference>
<organism evidence="7 8">
    <name type="scientific">Conexibacter woesei (strain DSM 14684 / CCUG 47730 / CIP 108061 / JCM 11494 / NBRC 100937 / ID131577)</name>
    <dbReference type="NCBI Taxonomy" id="469383"/>
    <lineage>
        <taxon>Bacteria</taxon>
        <taxon>Bacillati</taxon>
        <taxon>Actinomycetota</taxon>
        <taxon>Thermoleophilia</taxon>
        <taxon>Solirubrobacterales</taxon>
        <taxon>Conexibacteraceae</taxon>
        <taxon>Conexibacter</taxon>
    </lineage>
</organism>
<protein>
    <submittedName>
        <fullName evidence="7">D-isomer specific 2-hydroxyacid dehydrogenase NAD-binding protein</fullName>
    </submittedName>
</protein>
<evidence type="ECO:0000256" key="4">
    <source>
        <dbReference type="RuleBase" id="RU003719"/>
    </source>
</evidence>
<keyword evidence="3" id="KW-0520">NAD</keyword>
<dbReference type="eggNOG" id="COG1052">
    <property type="taxonomic scope" value="Bacteria"/>
</dbReference>
<accession>D3F4X6</accession>
<dbReference type="InterPro" id="IPR050418">
    <property type="entry name" value="D-iso_2-hydroxyacid_DH_PdxB"/>
</dbReference>
<dbReference type="SUPFAM" id="SSF52283">
    <property type="entry name" value="Formate/glycerate dehydrogenase catalytic domain-like"/>
    <property type="match status" value="1"/>
</dbReference>
<dbReference type="OrthoDB" id="117809at2"/>
<feature type="domain" description="D-isomer specific 2-hydroxyacid dehydrogenase catalytic" evidence="5">
    <location>
        <begin position="35"/>
        <end position="325"/>
    </location>
</feature>
<dbReference type="InterPro" id="IPR006139">
    <property type="entry name" value="D-isomer_2_OHA_DH_cat_dom"/>
</dbReference>
<dbReference type="AlphaFoldDB" id="D3F4X6"/>
<sequence>MTPSDLRPRGVVVVTDSDLPTEGVAERVLEAAGWTVRRAACRTADDVREAAAGAVALIVQWAPVDASVLANLPDCRFVSRLGIGYDMIDVAAATEAGIPVANVPDYCVEEVAAHTLAFVFSLTRRLPQLDAGLRAGRWAASDDGDGARRPQGTTVAVLGHGRIGARVAQQAASVGFDVLVHDPHVPAERVEAAGHVAVTLDEALERADVVSLHVPLTPQTRHLLDAPALARMRPGSALVNTCRGGLVDETALADALRSGQLGAAALDVFESEPLPADSPLRDAPNLLLSPHAAWYSPIALLELEERAAQQVADFLDGRPVPTIVNPGYARVRADGAPV</sequence>
<dbReference type="PANTHER" id="PTHR43761">
    <property type="entry name" value="D-ISOMER SPECIFIC 2-HYDROXYACID DEHYDROGENASE FAMILY PROTEIN (AFU_ORTHOLOGUE AFUA_1G13630)"/>
    <property type="match status" value="1"/>
</dbReference>
<dbReference type="InterPro" id="IPR006140">
    <property type="entry name" value="D-isomer_DH_NAD-bd"/>
</dbReference>
<dbReference type="GO" id="GO:0051287">
    <property type="term" value="F:NAD binding"/>
    <property type="evidence" value="ECO:0007669"/>
    <property type="project" value="InterPro"/>
</dbReference>
<keyword evidence="2 4" id="KW-0560">Oxidoreductase</keyword>
<evidence type="ECO:0000256" key="3">
    <source>
        <dbReference type="ARBA" id="ARBA00023027"/>
    </source>
</evidence>
<evidence type="ECO:0000256" key="2">
    <source>
        <dbReference type="ARBA" id="ARBA00023002"/>
    </source>
</evidence>
<dbReference type="InterPro" id="IPR029752">
    <property type="entry name" value="D-isomer_DH_CS1"/>
</dbReference>
<dbReference type="PANTHER" id="PTHR43761:SF1">
    <property type="entry name" value="D-ISOMER SPECIFIC 2-HYDROXYACID DEHYDROGENASE CATALYTIC DOMAIN-CONTAINING PROTEIN-RELATED"/>
    <property type="match status" value="1"/>
</dbReference>
<evidence type="ECO:0000259" key="6">
    <source>
        <dbReference type="Pfam" id="PF02826"/>
    </source>
</evidence>
<evidence type="ECO:0000313" key="8">
    <source>
        <dbReference type="Proteomes" id="UP000008229"/>
    </source>
</evidence>
<proteinExistence type="inferred from homology"/>
<gene>
    <name evidence="7" type="ordered locus">Cwoe_0118</name>
</gene>
<dbReference type="InterPro" id="IPR036291">
    <property type="entry name" value="NAD(P)-bd_dom_sf"/>
</dbReference>